<dbReference type="InterPro" id="IPR040624">
    <property type="entry name" value="HalOD1"/>
</dbReference>
<dbReference type="Proteomes" id="UP000324021">
    <property type="component" value="Unassembled WGS sequence"/>
</dbReference>
<feature type="domain" description="Halobacterial output" evidence="1">
    <location>
        <begin position="26"/>
        <end position="71"/>
    </location>
</feature>
<evidence type="ECO:0000313" key="5">
    <source>
        <dbReference type="Proteomes" id="UP000324021"/>
    </source>
</evidence>
<protein>
    <recommendedName>
        <fullName evidence="1">Halobacterial output domain-containing protein</fullName>
    </recommendedName>
</protein>
<proteinExistence type="predicted"/>
<evidence type="ECO:0000313" key="2">
    <source>
        <dbReference type="EMBL" id="SDD99818.1"/>
    </source>
</evidence>
<reference evidence="3" key="2">
    <citation type="submission" date="2016-10" db="EMBL/GenBank/DDBJ databases">
        <authorList>
            <person name="de Groot N.N."/>
        </authorList>
    </citation>
    <scope>NUCLEOTIDE SEQUENCE [LARGE SCALE GENOMIC DNA]</scope>
    <source>
        <strain evidence="3">CDM_6</strain>
    </source>
</reference>
<keyword evidence="4" id="KW-1185">Reference proteome</keyword>
<sequence>MVSDRPLLLEIITALEEQGLDRDEYQLQQMIDAEALERLVDSTGPQTDTDLEIRFSIGELRVIVTPSDVAVIKVS</sequence>
<dbReference type="EMBL" id="FOIC01000051">
    <property type="protein sequence ID" value="SEU11813.1"/>
    <property type="molecule type" value="Genomic_DNA"/>
</dbReference>
<name>A0A1I0JN09_9EURY</name>
<dbReference type="Proteomes" id="UP000199320">
    <property type="component" value="Unassembled WGS sequence"/>
</dbReference>
<organism evidence="3 4">
    <name type="scientific">Natrinema hispanicum</name>
    <dbReference type="NCBI Taxonomy" id="392421"/>
    <lineage>
        <taxon>Archaea</taxon>
        <taxon>Methanobacteriati</taxon>
        <taxon>Methanobacteriota</taxon>
        <taxon>Stenosarchaea group</taxon>
        <taxon>Halobacteria</taxon>
        <taxon>Halobacteriales</taxon>
        <taxon>Natrialbaceae</taxon>
        <taxon>Natrinema</taxon>
    </lineage>
</organism>
<evidence type="ECO:0000259" key="1">
    <source>
        <dbReference type="Pfam" id="PF18545"/>
    </source>
</evidence>
<reference evidence="4 5" key="1">
    <citation type="submission" date="2016-10" db="EMBL/GenBank/DDBJ databases">
        <authorList>
            <person name="Varghese N."/>
            <person name="Submissions S."/>
        </authorList>
    </citation>
    <scope>NUCLEOTIDE SEQUENCE [LARGE SCALE GENOMIC DNA]</scope>
    <source>
        <strain evidence="2 5">CDM_1</strain>
        <strain evidence="4">CDM_6</strain>
    </source>
</reference>
<dbReference type="AlphaFoldDB" id="A0A1I0JN09"/>
<dbReference type="STRING" id="392421.SAMN04488694_1514"/>
<gene>
    <name evidence="3" type="ORF">SAMN04488694_1514</name>
    <name evidence="2" type="ORF">SAMN05192552_10944</name>
</gene>
<evidence type="ECO:0000313" key="4">
    <source>
        <dbReference type="Proteomes" id="UP000199320"/>
    </source>
</evidence>
<accession>A0A1I0JN09</accession>
<dbReference type="Pfam" id="PF18545">
    <property type="entry name" value="HalOD1"/>
    <property type="match status" value="1"/>
</dbReference>
<dbReference type="EMBL" id="FMZP01000094">
    <property type="protein sequence ID" value="SDD99818.1"/>
    <property type="molecule type" value="Genomic_DNA"/>
</dbReference>
<evidence type="ECO:0000313" key="3">
    <source>
        <dbReference type="EMBL" id="SEU11813.1"/>
    </source>
</evidence>